<keyword evidence="3 8" id="KW-0732">Signal</keyword>
<evidence type="ECO:0000256" key="5">
    <source>
        <dbReference type="ARBA" id="ARBA00022825"/>
    </source>
</evidence>
<reference evidence="11" key="1">
    <citation type="journal article" date="2023" name="PhytoFront">
        <title>Draft Genome Resources of Seven Strains of Tilletia horrida, Causal Agent of Kernel Smut of Rice.</title>
        <authorList>
            <person name="Khanal S."/>
            <person name="Antony Babu S."/>
            <person name="Zhou X.G."/>
        </authorList>
    </citation>
    <scope>NUCLEOTIDE SEQUENCE</scope>
    <source>
        <strain evidence="11">TX3</strain>
    </source>
</reference>
<dbReference type="InterPro" id="IPR036852">
    <property type="entry name" value="Peptidase_S8/S53_dom_sf"/>
</dbReference>
<dbReference type="InterPro" id="IPR023828">
    <property type="entry name" value="Peptidase_S8_Ser-AS"/>
</dbReference>
<dbReference type="InterPro" id="IPR013783">
    <property type="entry name" value="Ig-like_fold"/>
</dbReference>
<evidence type="ECO:0000256" key="7">
    <source>
        <dbReference type="PROSITE-ProRule" id="PRU01240"/>
    </source>
</evidence>
<dbReference type="AlphaFoldDB" id="A0AAN6JPA3"/>
<feature type="chain" id="PRO_5042949086" description="Peptidase S8/S53 domain-containing protein" evidence="8">
    <location>
        <begin position="30"/>
        <end position="941"/>
    </location>
</feature>
<feature type="active site" description="Charge relay system" evidence="6 7">
    <location>
        <position position="253"/>
    </location>
</feature>
<dbReference type="PROSITE" id="PS51892">
    <property type="entry name" value="SUBTILASE"/>
    <property type="match status" value="1"/>
</dbReference>
<name>A0AAN6JPA3_9BASI</name>
<keyword evidence="4 7" id="KW-0378">Hydrolase</keyword>
<evidence type="ECO:0000256" key="1">
    <source>
        <dbReference type="ARBA" id="ARBA00011073"/>
    </source>
</evidence>
<evidence type="ECO:0008006" key="13">
    <source>
        <dbReference type="Google" id="ProtNLM"/>
    </source>
</evidence>
<dbReference type="EMBL" id="JAPDMQ010000399">
    <property type="protein sequence ID" value="KAK0525415.1"/>
    <property type="molecule type" value="Genomic_DNA"/>
</dbReference>
<dbReference type="InterPro" id="IPR050131">
    <property type="entry name" value="Peptidase_S8_subtilisin-like"/>
</dbReference>
<evidence type="ECO:0000256" key="8">
    <source>
        <dbReference type="SAM" id="SignalP"/>
    </source>
</evidence>
<dbReference type="Pfam" id="PF06280">
    <property type="entry name" value="fn3_5"/>
    <property type="match status" value="1"/>
</dbReference>
<protein>
    <recommendedName>
        <fullName evidence="13">Peptidase S8/S53 domain-containing protein</fullName>
    </recommendedName>
</protein>
<dbReference type="Gene3D" id="2.60.40.10">
    <property type="entry name" value="Immunoglobulins"/>
    <property type="match status" value="1"/>
</dbReference>
<feature type="signal peptide" evidence="8">
    <location>
        <begin position="1"/>
        <end position="29"/>
    </location>
</feature>
<organism evidence="11 12">
    <name type="scientific">Tilletia horrida</name>
    <dbReference type="NCBI Taxonomy" id="155126"/>
    <lineage>
        <taxon>Eukaryota</taxon>
        <taxon>Fungi</taxon>
        <taxon>Dikarya</taxon>
        <taxon>Basidiomycota</taxon>
        <taxon>Ustilaginomycotina</taxon>
        <taxon>Exobasidiomycetes</taxon>
        <taxon>Tilletiales</taxon>
        <taxon>Tilletiaceae</taxon>
        <taxon>Tilletia</taxon>
    </lineage>
</organism>
<keyword evidence="12" id="KW-1185">Reference proteome</keyword>
<dbReference type="GO" id="GO:0006508">
    <property type="term" value="P:proteolysis"/>
    <property type="evidence" value="ECO:0007669"/>
    <property type="project" value="UniProtKB-KW"/>
</dbReference>
<dbReference type="InterPro" id="IPR000209">
    <property type="entry name" value="Peptidase_S8/S53_dom"/>
</dbReference>
<dbReference type="PANTHER" id="PTHR43806">
    <property type="entry name" value="PEPTIDASE S8"/>
    <property type="match status" value="1"/>
</dbReference>
<dbReference type="GO" id="GO:0004252">
    <property type="term" value="F:serine-type endopeptidase activity"/>
    <property type="evidence" value="ECO:0007669"/>
    <property type="project" value="UniProtKB-UniRule"/>
</dbReference>
<evidence type="ECO:0000256" key="6">
    <source>
        <dbReference type="PIRSR" id="PIRSR615500-1"/>
    </source>
</evidence>
<evidence type="ECO:0000256" key="3">
    <source>
        <dbReference type="ARBA" id="ARBA00022729"/>
    </source>
</evidence>
<proteinExistence type="inferred from homology"/>
<dbReference type="GO" id="GO:0005615">
    <property type="term" value="C:extracellular space"/>
    <property type="evidence" value="ECO:0007669"/>
    <property type="project" value="TreeGrafter"/>
</dbReference>
<dbReference type="GO" id="GO:0016020">
    <property type="term" value="C:membrane"/>
    <property type="evidence" value="ECO:0007669"/>
    <property type="project" value="InterPro"/>
</dbReference>
<accession>A0AAN6JPA3</accession>
<sequence length="941" mass="98649">MLAHQFWGIRSLFTLALAHILATPFLTHAAPFQSPLTKSAAKHLQNGYIVELHPSRTVELSSERTAQVDDGPHIALQSFLKAAIGDDFVYRYRLMDPRLFFGVSLVLHNPADVSLLAAFPGIKAVHPIAILKTPKGGGAGGDVRTGEADADTSDIDAAQSNAASVLTEVTNGVHNMTGVARVHELGGRGLNQLIGIIDLGFDYSNAALNGGRPNGQTCFGAGCPFAGGGAAINDQGEPGWEPDPFGDCVSVAHGTHVAGIAIANDTHHGFVGVAPQARVNAYRLTACTYPFITEDAVLASMSRAFHDGVHIVSMSLSYDSGWESQPISALASRLVEQGVIVVAAAGNAGDLGAFDSQAPADGFGVIQAASVDNDLFLGHTAVYQSQGQPGGQSQSLVYVTSRTFFPNASQVFPVYATSKQPFSADDACDPLPSSTPPLKNYVTLIARSTACSLDVQLAQADEKGAERVLVYNRDGMPTLYAEAYAQTGGALKAALIRPEAGRDIAERLAAGHNVTMTFPASPPVAVSNPVSGRLPSYFTQYGPSLDLRVPAMLAAPGGSILSTFPVKLGSFGADSGTSMATPYISASVAAYRGLRGTSESPAQVLAALTTTATPVDFAANTSILDTVVRQGGGLINLFAAVQRVTDVWPDRLALNDSEFFNGTQTLTLTNTGKQTQRFEMQHLPAGTINALDGSSWTQGPLIPQATQQASASFAPASFSLSPGASAAVAVTFKAPQSDQQRLPLYSGFVQAKSDAAYGSVTVPYLGLAATLGKLPVLNTAGEPGNRQPALVDPSTDAVICEDTRTFNLSDDTQLPTIKFELFAGSRLVTVDLVDFNTTFAATIPLQCGEAPTRPSPSSGSPHTVVKPVGNVARLTSVPRDTDGMQYATAGPNMTDPVSGASVPIPNGHYRLLLRALRLSQRPDQPASYDSYLTHGFLIQRR</sequence>
<dbReference type="Proteomes" id="UP001176521">
    <property type="component" value="Unassembled WGS sequence"/>
</dbReference>
<evidence type="ECO:0000259" key="9">
    <source>
        <dbReference type="Pfam" id="PF00082"/>
    </source>
</evidence>
<dbReference type="SUPFAM" id="SSF52743">
    <property type="entry name" value="Subtilisin-like"/>
    <property type="match status" value="1"/>
</dbReference>
<dbReference type="InterPro" id="IPR010435">
    <property type="entry name" value="C5a/SBT2-like_Fn3"/>
</dbReference>
<feature type="active site" description="Charge relay system" evidence="6 7">
    <location>
        <position position="198"/>
    </location>
</feature>
<evidence type="ECO:0000259" key="10">
    <source>
        <dbReference type="Pfam" id="PF06280"/>
    </source>
</evidence>
<evidence type="ECO:0000256" key="4">
    <source>
        <dbReference type="ARBA" id="ARBA00022801"/>
    </source>
</evidence>
<keyword evidence="5 7" id="KW-0720">Serine protease</keyword>
<feature type="domain" description="C5a peptidase/Subtilisin-like protease SBT2-like Fn3-like" evidence="10">
    <location>
        <begin position="654"/>
        <end position="765"/>
    </location>
</feature>
<evidence type="ECO:0000256" key="2">
    <source>
        <dbReference type="ARBA" id="ARBA00022670"/>
    </source>
</evidence>
<dbReference type="PRINTS" id="PR00723">
    <property type="entry name" value="SUBTILISIN"/>
</dbReference>
<evidence type="ECO:0000313" key="11">
    <source>
        <dbReference type="EMBL" id="KAK0525415.1"/>
    </source>
</evidence>
<comment type="similarity">
    <text evidence="1 7">Belongs to the peptidase S8 family.</text>
</comment>
<feature type="active site" description="Charge relay system" evidence="6 7">
    <location>
        <position position="578"/>
    </location>
</feature>
<dbReference type="Gene3D" id="3.40.50.200">
    <property type="entry name" value="Peptidase S8/S53 domain"/>
    <property type="match status" value="2"/>
</dbReference>
<dbReference type="PANTHER" id="PTHR43806:SF66">
    <property type="entry name" value="SERIN ENDOPEPTIDASE"/>
    <property type="match status" value="1"/>
</dbReference>
<comment type="caution">
    <text evidence="11">The sequence shown here is derived from an EMBL/GenBank/DDBJ whole genome shotgun (WGS) entry which is preliminary data.</text>
</comment>
<dbReference type="PROSITE" id="PS00138">
    <property type="entry name" value="SUBTILASE_SER"/>
    <property type="match status" value="1"/>
</dbReference>
<keyword evidence="2 7" id="KW-0645">Protease</keyword>
<feature type="domain" description="Peptidase S8/S53" evidence="9">
    <location>
        <begin position="192"/>
        <end position="615"/>
    </location>
</feature>
<evidence type="ECO:0000313" key="12">
    <source>
        <dbReference type="Proteomes" id="UP001176521"/>
    </source>
</evidence>
<gene>
    <name evidence="11" type="ORF">OC842_005508</name>
</gene>
<dbReference type="Pfam" id="PF00082">
    <property type="entry name" value="Peptidase_S8"/>
    <property type="match status" value="1"/>
</dbReference>
<dbReference type="InterPro" id="IPR015500">
    <property type="entry name" value="Peptidase_S8_subtilisin-rel"/>
</dbReference>